<evidence type="ECO:0000256" key="1">
    <source>
        <dbReference type="SAM" id="SignalP"/>
    </source>
</evidence>
<name>A0A2S5EIG7_9BACT</name>
<protein>
    <recommendedName>
        <fullName evidence="4">Carboxypeptidase regulatory-like domain-containing protein</fullName>
    </recommendedName>
</protein>
<reference evidence="2 3" key="1">
    <citation type="submission" date="2014-01" db="EMBL/GenBank/DDBJ databases">
        <title>Comparative genomics of Petrotoga.</title>
        <authorList>
            <person name="Chow K."/>
            <person name="Charchuk R."/>
            <person name="Nesbo C.L."/>
        </authorList>
    </citation>
    <scope>NUCLEOTIDE SEQUENCE [LARGE SCALE GENOMIC DNA]</scope>
    <source>
        <strain evidence="2 3">DSM 16923</strain>
    </source>
</reference>
<dbReference type="RefSeq" id="WP_103898433.1">
    <property type="nucleotide sequence ID" value="NZ_JALY01000114.1"/>
</dbReference>
<keyword evidence="1" id="KW-0732">Signal</keyword>
<organism evidence="2 3">
    <name type="scientific">Petrotoga halophila DSM 16923</name>
    <dbReference type="NCBI Taxonomy" id="1122953"/>
    <lineage>
        <taxon>Bacteria</taxon>
        <taxon>Thermotogati</taxon>
        <taxon>Thermotogota</taxon>
        <taxon>Thermotogae</taxon>
        <taxon>Petrotogales</taxon>
        <taxon>Petrotogaceae</taxon>
        <taxon>Petrotoga</taxon>
    </lineage>
</organism>
<feature type="signal peptide" evidence="1">
    <location>
        <begin position="1"/>
        <end position="18"/>
    </location>
</feature>
<sequence>MKKYWYVVVLAVSLLLLAGCIPTEEPEVTPGTFLVVAYNAGPVVEGANVVVKSGSDVLARGMTDEDGEVTFDVTGFPEKVDVEIKKDGYGISKIEGLKVADFVNNVKEVQVRESDLSPDPDEETFPEINLTFYYLNGNPMDITQPATEDFLLRVDVESQNSPYIIYAKISGDPGAGYFGPRESAPDTRTATFTMNVSYYNGEVPLYVEFVDYNDNMVQKIEYLTINREVEEVEEELFVPLSWADLGYVNLVSYTRNQGVEFYSKDNLVEMMSEKFDSTTNKLPQEFNPMKNFGKSLEAAPEGTNLWVEISWVDFDTLDWYGFIGPNVIRPDAYNVYRSFDGVHYTKIGIAEYGYFLDPSAQNAPNKEVWYAVSSYRGNEESELVELGSIVPLDSFNVDLKSPADREKDVSRQPTFVWEPTKELTSPESEVEYYYTMWIYDLVQSENYILPGILEESTLFVYDFVTLGAEEVSVTFLGSEGSSEYDDLNWFLYLPDGIYYYEYDKLEPAKTYDWGVDYAYAISYDVDSVAYSIAIDYGWGIDPLGGVMPEMHNEFTTGN</sequence>
<dbReference type="Proteomes" id="UP000236950">
    <property type="component" value="Unassembled WGS sequence"/>
</dbReference>
<comment type="caution">
    <text evidence="2">The sequence shown here is derived from an EMBL/GenBank/DDBJ whole genome shotgun (WGS) entry which is preliminary data.</text>
</comment>
<evidence type="ECO:0000313" key="2">
    <source>
        <dbReference type="EMBL" id="POZ92855.1"/>
    </source>
</evidence>
<feature type="chain" id="PRO_5015485716" description="Carboxypeptidase regulatory-like domain-containing protein" evidence="1">
    <location>
        <begin position="19"/>
        <end position="558"/>
    </location>
</feature>
<proteinExistence type="predicted"/>
<accession>A0A2S5EIG7</accession>
<evidence type="ECO:0008006" key="4">
    <source>
        <dbReference type="Google" id="ProtNLM"/>
    </source>
</evidence>
<dbReference type="EMBL" id="JALY01000114">
    <property type="protein sequence ID" value="POZ92855.1"/>
    <property type="molecule type" value="Genomic_DNA"/>
</dbReference>
<dbReference type="PROSITE" id="PS51257">
    <property type="entry name" value="PROKAR_LIPOPROTEIN"/>
    <property type="match status" value="1"/>
</dbReference>
<evidence type="ECO:0000313" key="3">
    <source>
        <dbReference type="Proteomes" id="UP000236950"/>
    </source>
</evidence>
<keyword evidence="3" id="KW-1185">Reference proteome</keyword>
<gene>
    <name evidence="2" type="ORF">AA81_05025</name>
</gene>
<dbReference type="AlphaFoldDB" id="A0A2S5EIG7"/>